<evidence type="ECO:0000313" key="2">
    <source>
        <dbReference type="EMBL" id="OOP71900.1"/>
    </source>
</evidence>
<feature type="signal peptide" evidence="1">
    <location>
        <begin position="1"/>
        <end position="22"/>
    </location>
</feature>
<feature type="chain" id="PRO_5012074624" description="Lipoprotein" evidence="1">
    <location>
        <begin position="23"/>
        <end position="158"/>
    </location>
</feature>
<gene>
    <name evidence="2" type="ORF">CBEIBR21_20150</name>
</gene>
<reference evidence="2 3" key="1">
    <citation type="submission" date="2017-02" db="EMBL/GenBank/DDBJ databases">
        <title>Genome sequence of Clostridium beijerinckii Br21.</title>
        <authorList>
            <person name="Fonseca B.C."/>
            <person name="Guazzaroni M.E."/>
            <person name="Riano-Pachon D.M."/>
            <person name="Reginatto V."/>
        </authorList>
    </citation>
    <scope>NUCLEOTIDE SEQUENCE [LARGE SCALE GENOMIC DNA]</scope>
    <source>
        <strain evidence="2 3">Br21</strain>
    </source>
</reference>
<sequence>MKRVFLLILTTIIIFQSLIACSTNKNVAFKEFYSNVIGFSKTDEEQTIQQDTILMLTNEEFQRFKDRYFTPREIPMKSPDKEMAILYLQIPSQTSSVQGYSVESINVGNDTLTVNLKKSSVAQVDGIEGFDGTWKWVMLVEVDKTNLKDNMKIIERND</sequence>
<organism evidence="2 3">
    <name type="scientific">Clostridium beijerinckii</name>
    <name type="common">Clostridium MP</name>
    <dbReference type="NCBI Taxonomy" id="1520"/>
    <lineage>
        <taxon>Bacteria</taxon>
        <taxon>Bacillati</taxon>
        <taxon>Bacillota</taxon>
        <taxon>Clostridia</taxon>
        <taxon>Eubacteriales</taxon>
        <taxon>Clostridiaceae</taxon>
        <taxon>Clostridium</taxon>
    </lineage>
</organism>
<protein>
    <recommendedName>
        <fullName evidence="4">Lipoprotein</fullName>
    </recommendedName>
</protein>
<keyword evidence="1" id="KW-0732">Signal</keyword>
<dbReference type="PROSITE" id="PS51257">
    <property type="entry name" value="PROKAR_LIPOPROTEIN"/>
    <property type="match status" value="1"/>
</dbReference>
<evidence type="ECO:0000256" key="1">
    <source>
        <dbReference type="SAM" id="SignalP"/>
    </source>
</evidence>
<evidence type="ECO:0000313" key="3">
    <source>
        <dbReference type="Proteomes" id="UP000190959"/>
    </source>
</evidence>
<dbReference type="Proteomes" id="UP000190959">
    <property type="component" value="Unassembled WGS sequence"/>
</dbReference>
<dbReference type="EMBL" id="MWMH01000007">
    <property type="protein sequence ID" value="OOP71900.1"/>
    <property type="molecule type" value="Genomic_DNA"/>
</dbReference>
<evidence type="ECO:0008006" key="4">
    <source>
        <dbReference type="Google" id="ProtNLM"/>
    </source>
</evidence>
<dbReference type="AlphaFoldDB" id="A0A1S9N313"/>
<accession>A0A1S9N313</accession>
<dbReference type="RefSeq" id="WP_171983659.1">
    <property type="nucleotide sequence ID" value="NZ_CP144906.1"/>
</dbReference>
<proteinExistence type="predicted"/>
<name>A0A1S9N313_CLOBE</name>
<comment type="caution">
    <text evidence="2">The sequence shown here is derived from an EMBL/GenBank/DDBJ whole genome shotgun (WGS) entry which is preliminary data.</text>
</comment>